<gene>
    <name evidence="2" type="ORF">HMPREF9194_01565</name>
</gene>
<feature type="transmembrane region" description="Helical" evidence="1">
    <location>
        <begin position="141"/>
        <end position="160"/>
    </location>
</feature>
<dbReference type="PATRIC" id="fig|1125699.3.peg.1576"/>
<dbReference type="AlphaFoldDB" id="S3KG59"/>
<feature type="transmembrane region" description="Helical" evidence="1">
    <location>
        <begin position="41"/>
        <end position="63"/>
    </location>
</feature>
<dbReference type="eggNOG" id="COG4330">
    <property type="taxonomic scope" value="Bacteria"/>
</dbReference>
<feature type="transmembrane region" description="Helical" evidence="1">
    <location>
        <begin position="192"/>
        <end position="212"/>
    </location>
</feature>
<dbReference type="HOGENOM" id="CLU_081833_1_0_12"/>
<evidence type="ECO:0000256" key="1">
    <source>
        <dbReference type="SAM" id="Phobius"/>
    </source>
</evidence>
<dbReference type="Proteomes" id="UP000014541">
    <property type="component" value="Unassembled WGS sequence"/>
</dbReference>
<organism evidence="2 3">
    <name type="scientific">Treponema maltophilum ATCC 51939</name>
    <dbReference type="NCBI Taxonomy" id="1125699"/>
    <lineage>
        <taxon>Bacteria</taxon>
        <taxon>Pseudomonadati</taxon>
        <taxon>Spirochaetota</taxon>
        <taxon>Spirochaetia</taxon>
        <taxon>Spirochaetales</taxon>
        <taxon>Treponemataceae</taxon>
        <taxon>Treponema</taxon>
    </lineage>
</organism>
<accession>S3KG59</accession>
<dbReference type="OrthoDB" id="4540541at2"/>
<keyword evidence="3" id="KW-1185">Reference proteome</keyword>
<feature type="transmembrane region" description="Helical" evidence="1">
    <location>
        <begin position="108"/>
        <end position="129"/>
    </location>
</feature>
<feature type="transmembrane region" description="Helical" evidence="1">
    <location>
        <begin position="12"/>
        <end position="35"/>
    </location>
</feature>
<comment type="caution">
    <text evidence="2">The sequence shown here is derived from an EMBL/GenBank/DDBJ whole genome shotgun (WGS) entry which is preliminary data.</text>
</comment>
<dbReference type="EMBL" id="ATFF01000006">
    <property type="protein sequence ID" value="EPF31222.1"/>
    <property type="molecule type" value="Genomic_DNA"/>
</dbReference>
<name>S3KG59_TREMA</name>
<feature type="transmembrane region" description="Helical" evidence="1">
    <location>
        <begin position="70"/>
        <end position="88"/>
    </location>
</feature>
<dbReference type="InterPro" id="IPR009793">
    <property type="entry name" value="DUF1361"/>
</dbReference>
<keyword evidence="1" id="KW-1133">Transmembrane helix</keyword>
<dbReference type="RefSeq" id="WP_016525833.1">
    <property type="nucleotide sequence ID" value="NZ_KE332518.1"/>
</dbReference>
<evidence type="ECO:0000313" key="2">
    <source>
        <dbReference type="EMBL" id="EPF31222.1"/>
    </source>
</evidence>
<keyword evidence="1" id="KW-0472">Membrane</keyword>
<dbReference type="Pfam" id="PF07099">
    <property type="entry name" value="DUF1361"/>
    <property type="match status" value="1"/>
</dbReference>
<keyword evidence="1" id="KW-0812">Transmembrane</keyword>
<sequence>MVRLYLKNIFSLTSTFVLMYLSLFSLALTVARIAFTQKNVFLFMVWNLFLAFVPWLLSSFLYFHKIKNNIVLALIMFVWMLFFPNAPYVLTDLLHLRKDLSVPVWYDFIMLLSYAFTGLLYAFVSLNFIEIRLNEKYKPAVIKILVCLMIYVSCFGVYIGRFLRWNSWDVFANPVLLFGDVYERIASPVRHLSAWLFTFLLGTLLNLVYAAFKQTGRTPDKP</sequence>
<proteinExistence type="predicted"/>
<protein>
    <recommendedName>
        <fullName evidence="4">DUF1361 domain-containing protein</fullName>
    </recommendedName>
</protein>
<evidence type="ECO:0008006" key="4">
    <source>
        <dbReference type="Google" id="ProtNLM"/>
    </source>
</evidence>
<reference evidence="2 3" key="1">
    <citation type="submission" date="2013-04" db="EMBL/GenBank/DDBJ databases">
        <title>The Genome Sequence of Treponema maltophilum ATCC 51939.</title>
        <authorList>
            <consortium name="The Broad Institute Genomics Platform"/>
            <person name="Earl A."/>
            <person name="Ward D."/>
            <person name="Feldgarden M."/>
            <person name="Gevers D."/>
            <person name="Leonetti C."/>
            <person name="Blanton J.M."/>
            <person name="Dewhirst F.E."/>
            <person name="Izard J."/>
            <person name="Walker B."/>
            <person name="Young S."/>
            <person name="Zeng Q."/>
            <person name="Gargeya S."/>
            <person name="Fitzgerald M."/>
            <person name="Haas B."/>
            <person name="Abouelleil A."/>
            <person name="Allen A.W."/>
            <person name="Alvarado L."/>
            <person name="Arachchi H.M."/>
            <person name="Berlin A.M."/>
            <person name="Chapman S.B."/>
            <person name="Gainer-Dewar J."/>
            <person name="Goldberg J."/>
            <person name="Griggs A."/>
            <person name="Gujja S."/>
            <person name="Hansen M."/>
            <person name="Howarth C."/>
            <person name="Imamovic A."/>
            <person name="Ireland A."/>
            <person name="Larimer J."/>
            <person name="McCowan C."/>
            <person name="Murphy C."/>
            <person name="Pearson M."/>
            <person name="Poon T.W."/>
            <person name="Priest M."/>
            <person name="Roberts A."/>
            <person name="Saif S."/>
            <person name="Shea T."/>
            <person name="Sisk P."/>
            <person name="Sykes S."/>
            <person name="Wortman J."/>
            <person name="Nusbaum C."/>
            <person name="Birren B."/>
        </authorList>
    </citation>
    <scope>NUCLEOTIDE SEQUENCE [LARGE SCALE GENOMIC DNA]</scope>
    <source>
        <strain evidence="2 3">ATCC 51939</strain>
    </source>
</reference>
<evidence type="ECO:0000313" key="3">
    <source>
        <dbReference type="Proteomes" id="UP000014541"/>
    </source>
</evidence>